<keyword evidence="1" id="KW-1048">Host nucleus</keyword>
<dbReference type="Pfam" id="PF03581">
    <property type="entry name" value="Herpes_UL33"/>
    <property type="match status" value="1"/>
</dbReference>
<evidence type="ECO:0000256" key="3">
    <source>
        <dbReference type="ARBA" id="ARBA00023219"/>
    </source>
</evidence>
<sequence length="87" mass="10280">MSEEHYLRFQPMLPLEIQVMFPTTYSKLNLLNHCQYLKTFTRYKSTVHECEHVAVVESKLETVRNIISQIIETDSVLQQASRLTSEY</sequence>
<protein>
    <submittedName>
        <fullName evidence="4">UL33-like protein</fullName>
    </submittedName>
</protein>
<dbReference type="Proteomes" id="UP001142430">
    <property type="component" value="Segment"/>
</dbReference>
<evidence type="ECO:0000256" key="2">
    <source>
        <dbReference type="ARBA" id="ARBA00022612"/>
    </source>
</evidence>
<dbReference type="InterPro" id="IPR005208">
    <property type="entry name" value="Herpes_TT2"/>
</dbReference>
<evidence type="ECO:0000256" key="1">
    <source>
        <dbReference type="ARBA" id="ARBA00022562"/>
    </source>
</evidence>
<accession>A0A9Q8VIJ9</accession>
<proteinExistence type="inferred from homology"/>
<evidence type="ECO:0000313" key="4">
    <source>
        <dbReference type="EMBL" id="UNP64452.1"/>
    </source>
</evidence>
<reference evidence="4" key="1">
    <citation type="submission" date="2021-09" db="EMBL/GenBank/DDBJ databases">
        <title>The complete genome of the Saguinine gammaherpesvirus 1 (SgGHV-1).</title>
        <authorList>
            <person name="Marti-Carreras J."/>
            <person name="Maes P."/>
        </authorList>
    </citation>
    <scope>NUCLEOTIDE SEQUENCE</scope>
    <source>
        <strain evidence="4">S338D</strain>
    </source>
</reference>
<organism evidence="4 5">
    <name type="scientific">Saguinine gammaherpesvirus 1</name>
    <dbReference type="NCBI Taxonomy" id="2169901"/>
    <lineage>
        <taxon>Viruses</taxon>
        <taxon>Duplodnaviria</taxon>
        <taxon>Heunggongvirae</taxon>
        <taxon>Peploviricota</taxon>
        <taxon>Herviviricetes</taxon>
        <taxon>Herpesvirales</taxon>
        <taxon>Orthoherpesviridae</taxon>
        <taxon>Gammaherpesvirinae</taxon>
    </lineage>
</organism>
<keyword evidence="2" id="KW-1188">Viral release from host cell</keyword>
<evidence type="ECO:0000313" key="5">
    <source>
        <dbReference type="Proteomes" id="UP001142430"/>
    </source>
</evidence>
<keyword evidence="3" id="KW-0231">Viral genome packaging</keyword>
<dbReference type="HAMAP" id="MF_04015">
    <property type="entry name" value="HSV_TRM2"/>
    <property type="match status" value="1"/>
</dbReference>
<dbReference type="GO" id="GO:0019073">
    <property type="term" value="P:viral DNA genome packaging"/>
    <property type="evidence" value="ECO:0007669"/>
    <property type="project" value="InterPro"/>
</dbReference>
<name>A0A9Q8VIJ9_9GAMA</name>
<dbReference type="EMBL" id="OK337614">
    <property type="protein sequence ID" value="UNP64452.1"/>
    <property type="molecule type" value="Genomic_DNA"/>
</dbReference>